<dbReference type="EMBL" id="CP000628">
    <property type="protein sequence ID" value="ACM27035.1"/>
    <property type="molecule type" value="Genomic_DNA"/>
</dbReference>
<organism evidence="3 4">
    <name type="scientific">Rhizobium rhizogenes (strain K84 / ATCC BAA-868)</name>
    <name type="common">Agrobacterium radiobacter</name>
    <dbReference type="NCBI Taxonomy" id="311403"/>
    <lineage>
        <taxon>Bacteria</taxon>
        <taxon>Pseudomonadati</taxon>
        <taxon>Pseudomonadota</taxon>
        <taxon>Alphaproteobacteria</taxon>
        <taxon>Hyphomicrobiales</taxon>
        <taxon>Rhizobiaceae</taxon>
        <taxon>Rhizobium/Agrobacterium group</taxon>
        <taxon>Rhizobium</taxon>
    </lineage>
</organism>
<protein>
    <submittedName>
        <fullName evidence="3">Acetyltransferase protein</fullName>
    </submittedName>
</protein>
<accession>B9JH38</accession>
<feature type="region of interest" description="Disordered" evidence="1">
    <location>
        <begin position="178"/>
        <end position="204"/>
    </location>
</feature>
<reference evidence="3 4" key="1">
    <citation type="journal article" date="2009" name="J. Bacteriol.">
        <title>Genome sequences of three Agrobacterium biovars help elucidate the evolution of multichromosome genomes in bacteria.</title>
        <authorList>
            <person name="Slater S.C."/>
            <person name="Goldman B.S."/>
            <person name="Goodner B."/>
            <person name="Setubal J.C."/>
            <person name="Farrand S.K."/>
            <person name="Nester E.W."/>
            <person name="Burr T.J."/>
            <person name="Banta L."/>
            <person name="Dickerman A.W."/>
            <person name="Paulsen I."/>
            <person name="Otten L."/>
            <person name="Suen G."/>
            <person name="Welch R."/>
            <person name="Almeida N.F."/>
            <person name="Arnold F."/>
            <person name="Burton O.T."/>
            <person name="Du Z."/>
            <person name="Ewing A."/>
            <person name="Godsy E."/>
            <person name="Heisel S."/>
            <person name="Houmiel K.L."/>
            <person name="Jhaveri J."/>
            <person name="Lu J."/>
            <person name="Miller N.M."/>
            <person name="Norton S."/>
            <person name="Chen Q."/>
            <person name="Phoolcharoen W."/>
            <person name="Ohlin V."/>
            <person name="Ondrusek D."/>
            <person name="Pride N."/>
            <person name="Stricklin S.L."/>
            <person name="Sun J."/>
            <person name="Wheeler C."/>
            <person name="Wilson L."/>
            <person name="Zhu H."/>
            <person name="Wood D.W."/>
        </authorList>
    </citation>
    <scope>NUCLEOTIDE SEQUENCE [LARGE SCALE GENOMIC DNA]</scope>
    <source>
        <strain evidence="4">K84 / ATCC BAA-868</strain>
    </source>
</reference>
<dbReference type="STRING" id="311403.Arad_2979"/>
<dbReference type="Pfam" id="PF00583">
    <property type="entry name" value="Acetyltransf_1"/>
    <property type="match status" value="1"/>
</dbReference>
<dbReference type="Gene3D" id="3.40.630.30">
    <property type="match status" value="1"/>
</dbReference>
<evidence type="ECO:0000259" key="2">
    <source>
        <dbReference type="PROSITE" id="PS51186"/>
    </source>
</evidence>
<dbReference type="Proteomes" id="UP000001600">
    <property type="component" value="Chromosome 1"/>
</dbReference>
<dbReference type="AlphaFoldDB" id="B9JH38"/>
<proteinExistence type="predicted"/>
<dbReference type="CDD" id="cd04301">
    <property type="entry name" value="NAT_SF"/>
    <property type="match status" value="1"/>
</dbReference>
<feature type="domain" description="N-acetyltransferase" evidence="2">
    <location>
        <begin position="19"/>
        <end position="174"/>
    </location>
</feature>
<sequence>MNSELQDPDRRRPRKAVGVEIRAAAPSDAEGIALSANLPGFRAGTLRLPFQSIEETRQWLEKPTPGAISLVALLEGQIVGNAGLRRHDGRQIHTGNIGMGVHDDFIGRGIGSALFAALVDTADNWLAIKRLQLTVYVDNGPAIRLYEKFGLRPREGSKPLHFATANMWMPSRWRGSGCKRPEAAVHGSPPPITRRSVPAIHPQS</sequence>
<dbReference type="PANTHER" id="PTHR43792">
    <property type="entry name" value="GNAT FAMILY, PUTATIVE (AFU_ORTHOLOGUE AFUA_3G00765)-RELATED-RELATED"/>
    <property type="match status" value="1"/>
</dbReference>
<evidence type="ECO:0000256" key="1">
    <source>
        <dbReference type="SAM" id="MobiDB-lite"/>
    </source>
</evidence>
<dbReference type="GO" id="GO:0016747">
    <property type="term" value="F:acyltransferase activity, transferring groups other than amino-acyl groups"/>
    <property type="evidence" value="ECO:0007669"/>
    <property type="project" value="InterPro"/>
</dbReference>
<dbReference type="HOGENOM" id="CLU_013985_19_8_5"/>
<dbReference type="KEGG" id="ara:Arad_2979"/>
<evidence type="ECO:0000313" key="4">
    <source>
        <dbReference type="Proteomes" id="UP000001600"/>
    </source>
</evidence>
<dbReference type="InterPro" id="IPR051531">
    <property type="entry name" value="N-acetyltransferase"/>
</dbReference>
<dbReference type="eggNOG" id="COG1670">
    <property type="taxonomic scope" value="Bacteria"/>
</dbReference>
<dbReference type="SUPFAM" id="SSF55729">
    <property type="entry name" value="Acyl-CoA N-acyltransferases (Nat)"/>
    <property type="match status" value="1"/>
</dbReference>
<dbReference type="InterPro" id="IPR000182">
    <property type="entry name" value="GNAT_dom"/>
</dbReference>
<evidence type="ECO:0000313" key="3">
    <source>
        <dbReference type="EMBL" id="ACM27035.1"/>
    </source>
</evidence>
<dbReference type="PROSITE" id="PS51186">
    <property type="entry name" value="GNAT"/>
    <property type="match status" value="1"/>
</dbReference>
<name>B9JH38_RHIR8</name>
<gene>
    <name evidence="3" type="ordered locus">Arad_2979</name>
</gene>
<dbReference type="InterPro" id="IPR016181">
    <property type="entry name" value="Acyl_CoA_acyltransferase"/>
</dbReference>
<keyword evidence="3" id="KW-0808">Transferase</keyword>